<reference evidence="9 10" key="1">
    <citation type="journal article" date="2012" name="Int. J. Syst. Evol. Microbiol.">
        <title>Vibrio caribbeanicus sp. nov., isolated from the marine sponge Scleritoderma cyanea.</title>
        <authorList>
            <person name="Hoffmann M."/>
            <person name="Monday S.R."/>
            <person name="Allard M.W."/>
            <person name="Strain E.A."/>
            <person name="Whittaker P."/>
            <person name="Naum M."/>
            <person name="McCarthy P.J."/>
            <person name="Lopez J.V."/>
            <person name="Fischer M."/>
            <person name="Brown E.W."/>
        </authorList>
    </citation>
    <scope>NUCLEOTIDE SEQUENCE [LARGE SCALE GENOMIC DNA]</scope>
    <source>
        <strain evidence="9 10">ATCC BAA-2122</strain>
    </source>
</reference>
<evidence type="ECO:0000256" key="1">
    <source>
        <dbReference type="ARBA" id="ARBA00001933"/>
    </source>
</evidence>
<accession>E3BG41</accession>
<comment type="cofactor">
    <cofactor evidence="1">
        <name>pyridoxal 5'-phosphate</name>
        <dbReference type="ChEBI" id="CHEBI:597326"/>
    </cofactor>
</comment>
<dbReference type="InterPro" id="IPR001926">
    <property type="entry name" value="TrpB-like_PALP"/>
</dbReference>
<evidence type="ECO:0000256" key="3">
    <source>
        <dbReference type="ARBA" id="ARBA00011738"/>
    </source>
</evidence>
<dbReference type="RefSeq" id="WP_009599910.1">
    <property type="nucleotide sequence ID" value="NZ_AEIU01000029.1"/>
</dbReference>
<dbReference type="OrthoDB" id="9805733at2"/>
<keyword evidence="10" id="KW-1185">Reference proteome</keyword>
<dbReference type="SUPFAM" id="SSF53686">
    <property type="entry name" value="Tryptophan synthase beta subunit-like PLP-dependent enzymes"/>
    <property type="match status" value="1"/>
</dbReference>
<dbReference type="AlphaFoldDB" id="E3BG41"/>
<dbReference type="Pfam" id="PF00291">
    <property type="entry name" value="PALP"/>
    <property type="match status" value="1"/>
</dbReference>
<comment type="pathway">
    <text evidence="2">Amino-acid biosynthesis; L-cysteine biosynthesis; L-cysteine from L-serine: step 2/2.</text>
</comment>
<dbReference type="CDD" id="cd01561">
    <property type="entry name" value="CBS_like"/>
    <property type="match status" value="1"/>
</dbReference>
<evidence type="ECO:0000259" key="8">
    <source>
        <dbReference type="Pfam" id="PF00291"/>
    </source>
</evidence>
<sequence length="326" mass="35227">MIIEEMGDIINDDVFLRLTGFCETNSPIIKIEGFSAGSSIKIKAAKYLIDDAIINTNLVDSKHFIESSSGNMGVALSIIAASKSLRFTCVADANTSEQNIKTMRALGAEVIIISQKDEKGGYLGNRLNYIKSRLNEDPSLIWLNQYANPGNVKSHYSLTAKSIHQSIGDVDYLVIGAGTTGTLMGCAEYFRVHSPNTKIIAVDSVGSVTFGTEAGPRYLPGLGASVLPPFFNEIHIDQLIQVSELEAVKVCREIAQKYGYLAGASTGTVLAGLRAVSNRFKESDKVVAISPDLGGGYVSTVFNNEWCEDKFGFIAERESEAYAKAI</sequence>
<evidence type="ECO:0000256" key="2">
    <source>
        <dbReference type="ARBA" id="ARBA00004962"/>
    </source>
</evidence>
<evidence type="ECO:0000256" key="5">
    <source>
        <dbReference type="ARBA" id="ARBA00022679"/>
    </source>
</evidence>
<dbReference type="NCBIfam" id="TIGR03945">
    <property type="entry name" value="PLP_SbnA_fam"/>
    <property type="match status" value="1"/>
</dbReference>
<keyword evidence="6" id="KW-0663">Pyridoxal phosphate</keyword>
<comment type="caution">
    <text evidence="9">The sequence shown here is derived from an EMBL/GenBank/DDBJ whole genome shotgun (WGS) entry which is preliminary data.</text>
</comment>
<evidence type="ECO:0000313" key="10">
    <source>
        <dbReference type="Proteomes" id="UP000002943"/>
    </source>
</evidence>
<organism evidence="9 10">
    <name type="scientific">Vibrio caribbeanicus ATCC BAA-2122</name>
    <dbReference type="NCBI Taxonomy" id="796620"/>
    <lineage>
        <taxon>Bacteria</taxon>
        <taxon>Pseudomonadati</taxon>
        <taxon>Pseudomonadota</taxon>
        <taxon>Gammaproteobacteria</taxon>
        <taxon>Vibrionales</taxon>
        <taxon>Vibrionaceae</taxon>
        <taxon>Vibrio</taxon>
    </lineage>
</organism>
<dbReference type="GO" id="GO:0004124">
    <property type="term" value="F:cysteine synthase activity"/>
    <property type="evidence" value="ECO:0007669"/>
    <property type="project" value="UniProtKB-EC"/>
</dbReference>
<protein>
    <recommendedName>
        <fullName evidence="4">cysteine synthase</fullName>
        <ecNumber evidence="4">2.5.1.47</ecNumber>
    </recommendedName>
</protein>
<dbReference type="STRING" id="796620.VIBC2010_06264"/>
<dbReference type="PANTHER" id="PTHR10314">
    <property type="entry name" value="CYSTATHIONINE BETA-SYNTHASE"/>
    <property type="match status" value="1"/>
</dbReference>
<evidence type="ECO:0000256" key="6">
    <source>
        <dbReference type="ARBA" id="ARBA00022898"/>
    </source>
</evidence>
<dbReference type="Gene3D" id="3.40.50.1100">
    <property type="match status" value="2"/>
</dbReference>
<dbReference type="eggNOG" id="COG0031">
    <property type="taxonomic scope" value="Bacteria"/>
</dbReference>
<comment type="subunit">
    <text evidence="3">Homodimer.</text>
</comment>
<comment type="catalytic activity">
    <reaction evidence="7">
        <text>O-acetyl-L-serine + hydrogen sulfide = L-cysteine + acetate</text>
        <dbReference type="Rhea" id="RHEA:14829"/>
        <dbReference type="ChEBI" id="CHEBI:29919"/>
        <dbReference type="ChEBI" id="CHEBI:30089"/>
        <dbReference type="ChEBI" id="CHEBI:35235"/>
        <dbReference type="ChEBI" id="CHEBI:58340"/>
        <dbReference type="EC" id="2.5.1.47"/>
    </reaction>
</comment>
<feature type="domain" description="Tryptophan synthase beta chain-like PALP" evidence="8">
    <location>
        <begin position="28"/>
        <end position="292"/>
    </location>
</feature>
<evidence type="ECO:0000313" key="9">
    <source>
        <dbReference type="EMBL" id="EFP97966.1"/>
    </source>
</evidence>
<dbReference type="EC" id="2.5.1.47" evidence="4"/>
<dbReference type="Proteomes" id="UP000002943">
    <property type="component" value="Unassembled WGS sequence"/>
</dbReference>
<name>E3BG41_9VIBR</name>
<gene>
    <name evidence="9" type="ORF">VIBC2010_06264</name>
</gene>
<dbReference type="InterPro" id="IPR023927">
    <property type="entry name" value="SbnA"/>
</dbReference>
<dbReference type="EMBL" id="AEIU01000029">
    <property type="protein sequence ID" value="EFP97966.1"/>
    <property type="molecule type" value="Genomic_DNA"/>
</dbReference>
<dbReference type="InterPro" id="IPR036052">
    <property type="entry name" value="TrpB-like_PALP_sf"/>
</dbReference>
<evidence type="ECO:0000256" key="4">
    <source>
        <dbReference type="ARBA" id="ARBA00012681"/>
    </source>
</evidence>
<dbReference type="InterPro" id="IPR050214">
    <property type="entry name" value="Cys_Synth/Cystath_Beta-Synth"/>
</dbReference>
<keyword evidence="5" id="KW-0808">Transferase</keyword>
<proteinExistence type="predicted"/>
<evidence type="ECO:0000256" key="7">
    <source>
        <dbReference type="ARBA" id="ARBA00047931"/>
    </source>
</evidence>